<sequence length="516" mass="55058">MAACELLRRGVGVRLIDRAPAPSPFPKALLLWPRSLDLLEDLGALGAAHEAGLLINAFDYYSAGRPLATFDFPPALAPLCLPQSETERVLTGALHALGGTIERGVRLLAFDGLDYSGRIAEGGTVTSILEHSGDGRVERARHRFVIGADGAGSAVRAQLGTAFTGATYETAFALVDAHIEGELPPDRALYYQSPAGALVVVALPKGVYRFFTSLPPGRRVSVPLLQRVVDEQGPRGVRLVDPVWEAVFRVHRRHATDFQLGRVFLAGDAAHVHSPAGGQGLNTGLQDAHNLAWKIAAVLHGEAPAGLLATYEPERKAVARRVVRETDIQTRGWMLKHPLQVAARDAAFRLLDRSGVMARHYVPVMAGRRLAYPQVRETQEPSDRTGCRLARGRLPGGGLRVGGVFPREGGGADAAKWRLVGIAHGDETWCGALEEAAAPWPQVRVAAASGARACARPSYYLVRPDGHLAAHGHDGDLDRLREELRATLGAAAAVGAAATAATTADRAQASKWNQTP</sequence>
<evidence type="ECO:0000313" key="6">
    <source>
        <dbReference type="Proteomes" id="UP000432015"/>
    </source>
</evidence>
<comment type="caution">
    <text evidence="5">The sequence shown here is derived from an EMBL/GenBank/DDBJ whole genome shotgun (WGS) entry which is preliminary data.</text>
</comment>
<gene>
    <name evidence="5" type="ORF">GNZ18_00945</name>
</gene>
<evidence type="ECO:0000256" key="1">
    <source>
        <dbReference type="ARBA" id="ARBA00001974"/>
    </source>
</evidence>
<proteinExistence type="predicted"/>
<evidence type="ECO:0000259" key="4">
    <source>
        <dbReference type="Pfam" id="PF01494"/>
    </source>
</evidence>
<accession>A0A7K1KTB7</accession>
<dbReference type="PANTHER" id="PTHR43004">
    <property type="entry name" value="TRK SYSTEM POTASSIUM UPTAKE PROTEIN"/>
    <property type="match status" value="1"/>
</dbReference>
<dbReference type="Gene3D" id="3.40.30.120">
    <property type="match status" value="1"/>
</dbReference>
<keyword evidence="2" id="KW-0285">Flavoprotein</keyword>
<keyword evidence="3" id="KW-0274">FAD</keyword>
<dbReference type="GO" id="GO:0016709">
    <property type="term" value="F:oxidoreductase activity, acting on paired donors, with incorporation or reduction of molecular oxygen, NAD(P)H as one donor, and incorporation of one atom of oxygen"/>
    <property type="evidence" value="ECO:0007669"/>
    <property type="project" value="UniProtKB-ARBA"/>
</dbReference>
<dbReference type="Gene3D" id="3.50.50.60">
    <property type="entry name" value="FAD/NAD(P)-binding domain"/>
    <property type="match status" value="1"/>
</dbReference>
<keyword evidence="5" id="KW-0503">Monooxygenase</keyword>
<dbReference type="Proteomes" id="UP000432015">
    <property type="component" value="Unassembled WGS sequence"/>
</dbReference>
<dbReference type="InterPro" id="IPR002938">
    <property type="entry name" value="FAD-bd"/>
</dbReference>
<protein>
    <submittedName>
        <fullName evidence="5">Monooxygenase</fullName>
    </submittedName>
</protein>
<dbReference type="Pfam" id="PF01494">
    <property type="entry name" value="FAD_binding_3"/>
    <property type="match status" value="1"/>
</dbReference>
<dbReference type="PANTHER" id="PTHR43004:SF19">
    <property type="entry name" value="BINDING MONOOXYGENASE, PUTATIVE (JCVI)-RELATED"/>
    <property type="match status" value="1"/>
</dbReference>
<evidence type="ECO:0000256" key="2">
    <source>
        <dbReference type="ARBA" id="ARBA00022630"/>
    </source>
</evidence>
<evidence type="ECO:0000256" key="3">
    <source>
        <dbReference type="ARBA" id="ARBA00022827"/>
    </source>
</evidence>
<dbReference type="EMBL" id="WOFH01000001">
    <property type="protein sequence ID" value="MUN35176.1"/>
    <property type="molecule type" value="Genomic_DNA"/>
</dbReference>
<dbReference type="InterPro" id="IPR036188">
    <property type="entry name" value="FAD/NAD-bd_sf"/>
</dbReference>
<dbReference type="AlphaFoldDB" id="A0A7K1KTB7"/>
<evidence type="ECO:0000313" key="5">
    <source>
        <dbReference type="EMBL" id="MUN35176.1"/>
    </source>
</evidence>
<dbReference type="InterPro" id="IPR050641">
    <property type="entry name" value="RIFMO-like"/>
</dbReference>
<reference evidence="5 6" key="1">
    <citation type="submission" date="2019-11" db="EMBL/GenBank/DDBJ databases">
        <authorList>
            <person name="Cao P."/>
        </authorList>
    </citation>
    <scope>NUCLEOTIDE SEQUENCE [LARGE SCALE GENOMIC DNA]</scope>
    <source>
        <strain evidence="5 6">NEAU-AAG5</strain>
    </source>
</reference>
<dbReference type="Gene3D" id="3.30.70.2450">
    <property type="match status" value="1"/>
</dbReference>
<keyword evidence="6" id="KW-1185">Reference proteome</keyword>
<comment type="cofactor">
    <cofactor evidence="1">
        <name>FAD</name>
        <dbReference type="ChEBI" id="CHEBI:57692"/>
    </cofactor>
</comment>
<dbReference type="PRINTS" id="PR00420">
    <property type="entry name" value="RNGMNOXGNASE"/>
</dbReference>
<keyword evidence="5" id="KW-0560">Oxidoreductase</keyword>
<dbReference type="GO" id="GO:0071949">
    <property type="term" value="F:FAD binding"/>
    <property type="evidence" value="ECO:0007669"/>
    <property type="project" value="InterPro"/>
</dbReference>
<name>A0A7K1KTB7_9ACTN</name>
<feature type="domain" description="FAD-binding" evidence="4">
    <location>
        <begin position="1"/>
        <end position="325"/>
    </location>
</feature>
<organism evidence="5 6">
    <name type="scientific">Actinomadura litoris</name>
    <dbReference type="NCBI Taxonomy" id="2678616"/>
    <lineage>
        <taxon>Bacteria</taxon>
        <taxon>Bacillati</taxon>
        <taxon>Actinomycetota</taxon>
        <taxon>Actinomycetes</taxon>
        <taxon>Streptosporangiales</taxon>
        <taxon>Thermomonosporaceae</taxon>
        <taxon>Actinomadura</taxon>
    </lineage>
</organism>
<dbReference type="SUPFAM" id="SSF51905">
    <property type="entry name" value="FAD/NAD(P)-binding domain"/>
    <property type="match status" value="1"/>
</dbReference>